<accession>A0A6J5KP65</accession>
<dbReference type="InterPro" id="IPR042099">
    <property type="entry name" value="ANL_N_sf"/>
</dbReference>
<reference evidence="1" key="1">
    <citation type="submission" date="2020-04" db="EMBL/GenBank/DDBJ databases">
        <authorList>
            <person name="Chiriac C."/>
            <person name="Salcher M."/>
            <person name="Ghai R."/>
            <person name="Kavagutti S V."/>
        </authorList>
    </citation>
    <scope>NUCLEOTIDE SEQUENCE</scope>
</reference>
<gene>
    <name evidence="1" type="ORF">UFOVP29_113</name>
</gene>
<proteinExistence type="predicted"/>
<dbReference type="PANTHER" id="PTHR36932">
    <property type="entry name" value="CAPSULAR POLYSACCHARIDE BIOSYNTHESIS PROTEIN"/>
    <property type="match status" value="1"/>
</dbReference>
<dbReference type="SUPFAM" id="SSF56801">
    <property type="entry name" value="Acetyl-CoA synthetase-like"/>
    <property type="match status" value="1"/>
</dbReference>
<sequence>MSDEQKPDPVKQRVAMLRDMVAELNHLQWYKPSKLQQIQTMKLRALVNHHAVNSAFFQGQLKAAGTKPADINSADMSKLPLLTRRDIQSAGEDFFAKSVPESHGKTGEVKTSGSTGQFVKIRATDVVSHFFHAFNVQENMWHNRDLKMRMCVIKAGGTYAENSRKPNWGLPYVAMGETGEVQLIDITTDVEEQNKIIQEFQPEYLLTYPNNIRALLEIWQRDGNAPAIKHFKSVGETVSEELRDLVKTVLGIKVEDVYSSQEMGTIAQTCWYGTYHTMDQNLIVEILDDDNQPVAQGETGRVVITDLHNYASPMIRYEIGDYAVRGSECQCGRGLQTLVKVRGRERNLICHADGSRHWPQVGMYQFDTLDFLVRRYQVVQHSLTDIEYRIVVDEPVSESQQQDLINLAAAAMGSEFTYRVTQQTSDFAVNPNGKFEEFVCKIK</sequence>
<organism evidence="1">
    <name type="scientific">uncultured Caudovirales phage</name>
    <dbReference type="NCBI Taxonomy" id="2100421"/>
    <lineage>
        <taxon>Viruses</taxon>
        <taxon>Duplodnaviria</taxon>
        <taxon>Heunggongvirae</taxon>
        <taxon>Uroviricota</taxon>
        <taxon>Caudoviricetes</taxon>
        <taxon>Peduoviridae</taxon>
        <taxon>Maltschvirus</taxon>
        <taxon>Maltschvirus maltsch</taxon>
    </lineage>
</organism>
<dbReference type="EMBL" id="LR796167">
    <property type="protein sequence ID" value="CAB4122952.1"/>
    <property type="molecule type" value="Genomic_DNA"/>
</dbReference>
<name>A0A6J5KP65_9CAUD</name>
<evidence type="ECO:0000313" key="1">
    <source>
        <dbReference type="EMBL" id="CAB4122952.1"/>
    </source>
</evidence>
<protein>
    <submittedName>
        <fullName evidence="1">PaaK Coenzyme F390 synthetase</fullName>
    </submittedName>
</protein>
<dbReference type="Gene3D" id="3.40.50.12780">
    <property type="entry name" value="N-terminal domain of ligase-like"/>
    <property type="match status" value="1"/>
</dbReference>
<dbReference type="InterPro" id="IPR053158">
    <property type="entry name" value="CapK_Type1_Caps_Biosynth"/>
</dbReference>
<dbReference type="PANTHER" id="PTHR36932:SF1">
    <property type="entry name" value="CAPSULAR POLYSACCHARIDE BIOSYNTHESIS PROTEIN"/>
    <property type="match status" value="1"/>
</dbReference>